<evidence type="ECO:0000313" key="3">
    <source>
        <dbReference type="EMBL" id="KAA1183995.1"/>
    </source>
</evidence>
<proteinExistence type="predicted"/>
<protein>
    <submittedName>
        <fullName evidence="3">Uncharacterized protein</fullName>
    </submittedName>
</protein>
<feature type="region of interest" description="Disordered" evidence="1">
    <location>
        <begin position="1"/>
        <end position="24"/>
    </location>
</feature>
<keyword evidence="2" id="KW-0812">Transmembrane</keyword>
<evidence type="ECO:0000256" key="1">
    <source>
        <dbReference type="SAM" id="MobiDB-lite"/>
    </source>
</evidence>
<dbReference type="EMBL" id="VNIP01000004">
    <property type="protein sequence ID" value="KAA1183995.1"/>
    <property type="molecule type" value="Genomic_DNA"/>
</dbReference>
<gene>
    <name evidence="3" type="ORF">FP026_07960</name>
</gene>
<organism evidence="3 4">
    <name type="scientific">Rhizobium tropici</name>
    <dbReference type="NCBI Taxonomy" id="398"/>
    <lineage>
        <taxon>Bacteria</taxon>
        <taxon>Pseudomonadati</taxon>
        <taxon>Pseudomonadota</taxon>
        <taxon>Alphaproteobacteria</taxon>
        <taxon>Hyphomicrobiales</taxon>
        <taxon>Rhizobiaceae</taxon>
        <taxon>Rhizobium/Agrobacterium group</taxon>
        <taxon>Rhizobium</taxon>
    </lineage>
</organism>
<dbReference type="AlphaFoldDB" id="A0A5B0WCC4"/>
<accession>A0A5B0WCC4</accession>
<reference evidence="3 4" key="1">
    <citation type="submission" date="2019-07" db="EMBL/GenBank/DDBJ databases">
        <title>The Draft Genome Sequence of Rhizobium tropici SARCC-755 Associated with Superior Nodulation on Pigeonpea (Cajanus cajan (L.) Millsp.).</title>
        <authorList>
            <person name="Bopape F.L."/>
            <person name="Hassen A.I."/>
            <person name="Swanevelder Z.H."/>
            <person name="Gwata E.T."/>
        </authorList>
    </citation>
    <scope>NUCLEOTIDE SEQUENCE [LARGE SCALE GENOMIC DNA]</scope>
    <source>
        <strain evidence="3 4">SARCC-755</strain>
    </source>
</reference>
<feature type="transmembrane region" description="Helical" evidence="2">
    <location>
        <begin position="50"/>
        <end position="69"/>
    </location>
</feature>
<sequence>MMTDELSAGFTGTPAEPPTGVRKVTKDAKDAVVRESTAVVAGAAEHPHTATGIVLTIGALAFAIGYVLGRDASSDNSRWW</sequence>
<evidence type="ECO:0000256" key="2">
    <source>
        <dbReference type="SAM" id="Phobius"/>
    </source>
</evidence>
<keyword evidence="2" id="KW-0472">Membrane</keyword>
<keyword evidence="2" id="KW-1133">Transmembrane helix</keyword>
<evidence type="ECO:0000313" key="4">
    <source>
        <dbReference type="Proteomes" id="UP000323608"/>
    </source>
</evidence>
<dbReference type="OrthoDB" id="8283047at2"/>
<name>A0A5B0WCC4_RHITR</name>
<comment type="caution">
    <text evidence="3">The sequence shown here is derived from an EMBL/GenBank/DDBJ whole genome shotgun (WGS) entry which is preliminary data.</text>
</comment>
<dbReference type="Proteomes" id="UP000323608">
    <property type="component" value="Unassembled WGS sequence"/>
</dbReference>